<organism evidence="2 3">
    <name type="scientific">Boletus reticuloceps</name>
    <dbReference type="NCBI Taxonomy" id="495285"/>
    <lineage>
        <taxon>Eukaryota</taxon>
        <taxon>Fungi</taxon>
        <taxon>Dikarya</taxon>
        <taxon>Basidiomycota</taxon>
        <taxon>Agaricomycotina</taxon>
        <taxon>Agaricomycetes</taxon>
        <taxon>Agaricomycetidae</taxon>
        <taxon>Boletales</taxon>
        <taxon>Boletineae</taxon>
        <taxon>Boletaceae</taxon>
        <taxon>Boletoideae</taxon>
        <taxon>Boletus</taxon>
    </lineage>
</organism>
<feature type="compositionally biased region" description="Polar residues" evidence="1">
    <location>
        <begin position="11"/>
        <end position="26"/>
    </location>
</feature>
<evidence type="ECO:0000256" key="1">
    <source>
        <dbReference type="SAM" id="MobiDB-lite"/>
    </source>
</evidence>
<dbReference type="AlphaFoldDB" id="A0A8I2YT07"/>
<evidence type="ECO:0000313" key="2">
    <source>
        <dbReference type="EMBL" id="KAG6378649.1"/>
    </source>
</evidence>
<protein>
    <submittedName>
        <fullName evidence="2">Uncharacterized protein</fullName>
    </submittedName>
</protein>
<feature type="region of interest" description="Disordered" evidence="1">
    <location>
        <begin position="553"/>
        <end position="629"/>
    </location>
</feature>
<dbReference type="Proteomes" id="UP000683000">
    <property type="component" value="Unassembled WGS sequence"/>
</dbReference>
<feature type="compositionally biased region" description="Low complexity" evidence="1">
    <location>
        <begin position="155"/>
        <end position="171"/>
    </location>
</feature>
<feature type="compositionally biased region" description="Low complexity" evidence="1">
    <location>
        <begin position="115"/>
        <end position="128"/>
    </location>
</feature>
<gene>
    <name evidence="2" type="ORF">JVT61DRAFT_12919</name>
</gene>
<keyword evidence="3" id="KW-1185">Reference proteome</keyword>
<feature type="region of interest" description="Disordered" evidence="1">
    <location>
        <begin position="485"/>
        <end position="540"/>
    </location>
</feature>
<feature type="region of interest" description="Disordered" evidence="1">
    <location>
        <begin position="225"/>
        <end position="289"/>
    </location>
</feature>
<feature type="compositionally biased region" description="Low complexity" evidence="1">
    <location>
        <begin position="557"/>
        <end position="567"/>
    </location>
</feature>
<reference evidence="2" key="1">
    <citation type="submission" date="2021-03" db="EMBL/GenBank/DDBJ databases">
        <title>Evolutionary innovations through gain and loss of genes in the ectomycorrhizal Boletales.</title>
        <authorList>
            <person name="Wu G."/>
            <person name="Miyauchi S."/>
            <person name="Morin E."/>
            <person name="Yang Z.-L."/>
            <person name="Xu J."/>
            <person name="Martin F.M."/>
        </authorList>
    </citation>
    <scope>NUCLEOTIDE SEQUENCE</scope>
    <source>
        <strain evidence="2">BR01</strain>
    </source>
</reference>
<comment type="caution">
    <text evidence="2">The sequence shown here is derived from an EMBL/GenBank/DDBJ whole genome shotgun (WGS) entry which is preliminary data.</text>
</comment>
<accession>A0A8I2YT07</accession>
<feature type="compositionally biased region" description="Polar residues" evidence="1">
    <location>
        <begin position="486"/>
        <end position="497"/>
    </location>
</feature>
<dbReference type="EMBL" id="JAGFBS010000006">
    <property type="protein sequence ID" value="KAG6378649.1"/>
    <property type="molecule type" value="Genomic_DNA"/>
</dbReference>
<feature type="compositionally biased region" description="Polar residues" evidence="1">
    <location>
        <begin position="371"/>
        <end position="384"/>
    </location>
</feature>
<sequence>MATRENKAKNPPSSYLKSTLRSQNRPISSTTTATHSTITPLPSDALRNRSNLARHAYAYQFHSTDTHTSLQAHDQYGDTCDYDSDDNRFPRSETPSLTRPKLVWHSLFGISLTRKSSSSISTPSQSITGRKGSTSTSASDPKVISPRKRSFRFTSRPSTPKSIDSSSSKSPYPIPVPSSPLPLSASPRRRSFGLGSSQRSTPNAPNPVAHMAEDTLWAQNDHPTDSAVALPEEPPHRSVHKSGPDGGARNKGKERENLFADPDRPLPPSFDFPSQSLPPDHSRNHLSPDLARLPVSYRLPTVDSASSEENDQSSYRLQIPRIIHTPPTPQRPGEVDSPSRPSNTLPKIDSGKIQVAKGKPVAMAHREQVLVSSSQSHADVQHTPSPKGRFTARFHVPKTKDGIGQKSSKRSPAGSSDGPTHKPSIIGPPRNMTSHRGKLGSFDFERPISALNRSSSTMERQKTLAQADNSSYSKGRLHALERTLSEDSAQAESSATQLKPDHTGDTSVISFSSVSLQTKSTGKDLGNNTPPGQSSSWGRASGRRVLRASHGTFAFEPPSSLPNSPNPHTFNLPSEPHQNGISEPTSGLAQSQPSTPLHAKHSRGQSYNTPDYAEPGYHPGERKPKGKGRSLDLGLGLSWAPSRLREEVLMPGSILAREKVKLEKNRANGTNVTKMFESLLSESRFQTFKKYVRSFDAHIIPLEGPSGLLASVEKLVAESGLSERERKKLMSEFTVFVDNHGG</sequence>
<feature type="region of interest" description="Disordered" evidence="1">
    <location>
        <begin position="115"/>
        <end position="208"/>
    </location>
</feature>
<feature type="region of interest" description="Disordered" evidence="1">
    <location>
        <begin position="371"/>
        <end position="440"/>
    </location>
</feature>
<feature type="compositionally biased region" description="Polar residues" evidence="1">
    <location>
        <begin position="194"/>
        <end position="203"/>
    </location>
</feature>
<feature type="region of interest" description="Disordered" evidence="1">
    <location>
        <begin position="452"/>
        <end position="473"/>
    </location>
</feature>
<feature type="compositionally biased region" description="Polar residues" evidence="1">
    <location>
        <begin position="505"/>
        <end position="538"/>
    </location>
</feature>
<feature type="compositionally biased region" description="Basic and acidic residues" evidence="1">
    <location>
        <begin position="251"/>
        <end position="264"/>
    </location>
</feature>
<feature type="region of interest" description="Disordered" evidence="1">
    <location>
        <begin position="1"/>
        <end position="44"/>
    </location>
</feature>
<feature type="compositionally biased region" description="Low complexity" evidence="1">
    <location>
        <begin position="27"/>
        <end position="39"/>
    </location>
</feature>
<feature type="compositionally biased region" description="Polar residues" evidence="1">
    <location>
        <begin position="568"/>
        <end position="595"/>
    </location>
</feature>
<dbReference type="OrthoDB" id="3260940at2759"/>
<evidence type="ECO:0000313" key="3">
    <source>
        <dbReference type="Proteomes" id="UP000683000"/>
    </source>
</evidence>
<proteinExistence type="predicted"/>
<feature type="region of interest" description="Disordered" evidence="1">
    <location>
        <begin position="323"/>
        <end position="348"/>
    </location>
</feature>
<name>A0A8I2YT07_9AGAM</name>